<evidence type="ECO:0000256" key="1">
    <source>
        <dbReference type="SAM" id="MobiDB-lite"/>
    </source>
</evidence>
<feature type="region of interest" description="Disordered" evidence="1">
    <location>
        <begin position="53"/>
        <end position="78"/>
    </location>
</feature>
<name>A0A6J5MV44_9CAUD</name>
<evidence type="ECO:0000313" key="4">
    <source>
        <dbReference type="EMBL" id="CAB4199585.1"/>
    </source>
</evidence>
<evidence type="ECO:0000313" key="3">
    <source>
        <dbReference type="EMBL" id="CAB4150578.1"/>
    </source>
</evidence>
<accession>A0A6J5MV44</accession>
<gene>
    <name evidence="4" type="ORF">UFOVP1350_12</name>
    <name evidence="2" type="ORF">UFOVP301_25</name>
    <name evidence="3" type="ORF">UFOVP576_3</name>
</gene>
<dbReference type="EMBL" id="LR797293">
    <property type="protein sequence ID" value="CAB4199585.1"/>
    <property type="molecule type" value="Genomic_DNA"/>
</dbReference>
<feature type="compositionally biased region" description="Basic and acidic residues" evidence="1">
    <location>
        <begin position="66"/>
        <end position="78"/>
    </location>
</feature>
<proteinExistence type="predicted"/>
<organism evidence="3">
    <name type="scientific">uncultured Caudovirales phage</name>
    <dbReference type="NCBI Taxonomy" id="2100421"/>
    <lineage>
        <taxon>Viruses</taxon>
        <taxon>Duplodnaviria</taxon>
        <taxon>Heunggongvirae</taxon>
        <taxon>Uroviricota</taxon>
        <taxon>Caudoviricetes</taxon>
        <taxon>Peduoviridae</taxon>
        <taxon>Maltschvirus</taxon>
        <taxon>Maltschvirus maltsch</taxon>
    </lineage>
</organism>
<dbReference type="EMBL" id="LR796308">
    <property type="protein sequence ID" value="CAB4135896.1"/>
    <property type="molecule type" value="Genomic_DNA"/>
</dbReference>
<sequence>MPKYNISINALAIQGAQRLTSKTGKDCLVIDLDASRIQRHANGKLYLNLEMSENRDGEDQYGNSHRVAEPTTKDERGQGVKLPILGNAKTFYFPSESQGAPMKQATAPRKVATVAVVDDSSEDIPF</sequence>
<reference evidence="3" key="1">
    <citation type="submission" date="2020-04" db="EMBL/GenBank/DDBJ databases">
        <authorList>
            <person name="Chiriac C."/>
            <person name="Salcher M."/>
            <person name="Ghai R."/>
            <person name="Kavagutti S V."/>
        </authorList>
    </citation>
    <scope>NUCLEOTIDE SEQUENCE</scope>
</reference>
<protein>
    <submittedName>
        <fullName evidence="3">Uncharacterized protein</fullName>
    </submittedName>
</protein>
<dbReference type="EMBL" id="LR796550">
    <property type="protein sequence ID" value="CAB4150578.1"/>
    <property type="molecule type" value="Genomic_DNA"/>
</dbReference>
<evidence type="ECO:0000313" key="2">
    <source>
        <dbReference type="EMBL" id="CAB4135896.1"/>
    </source>
</evidence>